<keyword evidence="4" id="KW-1185">Reference proteome</keyword>
<dbReference type="RefSeq" id="WP_157737722.1">
    <property type="nucleotide sequence ID" value="NZ_CAAAII010000012.1"/>
</dbReference>
<dbReference type="PATRIC" id="fig|452.5.peg.3016"/>
<dbReference type="EMBL" id="LNYX01000034">
    <property type="protein sequence ID" value="KTD61105.1"/>
    <property type="molecule type" value="Genomic_DNA"/>
</dbReference>
<evidence type="ECO:0000313" key="4">
    <source>
        <dbReference type="Proteomes" id="UP000054877"/>
    </source>
</evidence>
<reference evidence="3 4" key="1">
    <citation type="submission" date="2015-11" db="EMBL/GenBank/DDBJ databases">
        <title>Genomic analysis of 38 Legionella species identifies large and diverse effector repertoires.</title>
        <authorList>
            <person name="Burstein D."/>
            <person name="Amaro F."/>
            <person name="Zusman T."/>
            <person name="Lifshitz Z."/>
            <person name="Cohen O."/>
            <person name="Gilbert J.A."/>
            <person name="Pupko T."/>
            <person name="Shuman H.A."/>
            <person name="Segal G."/>
        </authorList>
    </citation>
    <scope>NUCLEOTIDE SEQUENCE [LARGE SCALE GENOMIC DNA]</scope>
    <source>
        <strain evidence="3 4">Mt.St.Helens-9</strain>
    </source>
</reference>
<dbReference type="STRING" id="452.Lspi_2725"/>
<sequence length="250" mass="27807">MKKFRLLAVLLGGWGLVHGVYASLSPGNWYIGAGAGGVFSTVAKNTYVGTGTGWPDDQYRNDLNDTSPMLTVDGGYTWLTRRSWLPFFSLGAAYSYVFPAMVTGRILQYSLPQFENYNFRYKIQRQTILGVVRAHLFRYRNLMPFIAAGLGGSVINTSHYNEAPVSIDITPRLSPRFKNRTKTGFSYSLEAGVDYVLASNLWIGVKYGYGHMGDIETGNGYAGYAPEYLQTNLTDNTIAITGHYFFDKTA</sequence>
<dbReference type="SUPFAM" id="SSF56925">
    <property type="entry name" value="OMPA-like"/>
    <property type="match status" value="1"/>
</dbReference>
<dbReference type="Proteomes" id="UP000054877">
    <property type="component" value="Unassembled WGS sequence"/>
</dbReference>
<accession>A0A0W0YW50</accession>
<dbReference type="InterPro" id="IPR011250">
    <property type="entry name" value="OMP/PagP_B-barrel"/>
</dbReference>
<organism evidence="3 4">
    <name type="scientific">Legionella spiritensis</name>
    <dbReference type="NCBI Taxonomy" id="452"/>
    <lineage>
        <taxon>Bacteria</taxon>
        <taxon>Pseudomonadati</taxon>
        <taxon>Pseudomonadota</taxon>
        <taxon>Gammaproteobacteria</taxon>
        <taxon>Legionellales</taxon>
        <taxon>Legionellaceae</taxon>
        <taxon>Legionella</taxon>
    </lineage>
</organism>
<evidence type="ECO:0000256" key="1">
    <source>
        <dbReference type="ARBA" id="ARBA00022729"/>
    </source>
</evidence>
<evidence type="ECO:0000259" key="2">
    <source>
        <dbReference type="Pfam" id="PF13505"/>
    </source>
</evidence>
<dbReference type="AlphaFoldDB" id="A0A0W0YW50"/>
<name>A0A0W0YW50_LEGSP</name>
<protein>
    <recommendedName>
        <fullName evidence="2">Outer membrane protein beta-barrel domain-containing protein</fullName>
    </recommendedName>
</protein>
<dbReference type="Gene3D" id="2.40.160.20">
    <property type="match status" value="1"/>
</dbReference>
<proteinExistence type="predicted"/>
<dbReference type="Pfam" id="PF13505">
    <property type="entry name" value="OMP_b-brl"/>
    <property type="match status" value="1"/>
</dbReference>
<comment type="caution">
    <text evidence="3">The sequence shown here is derived from an EMBL/GenBank/DDBJ whole genome shotgun (WGS) entry which is preliminary data.</text>
</comment>
<evidence type="ECO:0000313" key="3">
    <source>
        <dbReference type="EMBL" id="KTD61105.1"/>
    </source>
</evidence>
<dbReference type="InterPro" id="IPR027385">
    <property type="entry name" value="Beta-barrel_OMP"/>
</dbReference>
<feature type="domain" description="Outer membrane protein beta-barrel" evidence="2">
    <location>
        <begin position="24"/>
        <end position="219"/>
    </location>
</feature>
<gene>
    <name evidence="3" type="ORF">Lspi_2725</name>
</gene>
<keyword evidence="1" id="KW-0732">Signal</keyword>